<protein>
    <submittedName>
        <fullName evidence="3">Cyclin-dependent kinase 12-like</fullName>
    </submittedName>
</protein>
<name>A0ABM3HKL5_9MYRT</name>
<evidence type="ECO:0000313" key="2">
    <source>
        <dbReference type="Proteomes" id="UP000827889"/>
    </source>
</evidence>
<organism evidence="2 3">
    <name type="scientific">Rhodamnia argentea</name>
    <dbReference type="NCBI Taxonomy" id="178133"/>
    <lineage>
        <taxon>Eukaryota</taxon>
        <taxon>Viridiplantae</taxon>
        <taxon>Streptophyta</taxon>
        <taxon>Embryophyta</taxon>
        <taxon>Tracheophyta</taxon>
        <taxon>Spermatophyta</taxon>
        <taxon>Magnoliopsida</taxon>
        <taxon>eudicotyledons</taxon>
        <taxon>Gunneridae</taxon>
        <taxon>Pentapetalae</taxon>
        <taxon>rosids</taxon>
        <taxon>malvids</taxon>
        <taxon>Myrtales</taxon>
        <taxon>Myrtaceae</taxon>
        <taxon>Myrtoideae</taxon>
        <taxon>Myrteae</taxon>
        <taxon>Australasian group</taxon>
        <taxon>Rhodamnia</taxon>
    </lineage>
</organism>
<evidence type="ECO:0000313" key="3">
    <source>
        <dbReference type="RefSeq" id="XP_048137130.1"/>
    </source>
</evidence>
<proteinExistence type="predicted"/>
<dbReference type="GeneID" id="125315629"/>
<feature type="region of interest" description="Disordered" evidence="1">
    <location>
        <begin position="77"/>
        <end position="135"/>
    </location>
</feature>
<gene>
    <name evidence="3" type="primary">LOC125315629</name>
</gene>
<reference evidence="3" key="1">
    <citation type="submission" date="2025-08" db="UniProtKB">
        <authorList>
            <consortium name="RefSeq"/>
        </authorList>
    </citation>
    <scope>IDENTIFICATION</scope>
    <source>
        <tissue evidence="3">Leaf</tissue>
    </source>
</reference>
<dbReference type="RefSeq" id="XP_048137130.1">
    <property type="nucleotide sequence ID" value="XM_048281173.1"/>
</dbReference>
<sequence>MALSEREIKTKITATVLATFLSLSVFALSSSGHASPVLQGERGSLSHPLGEYRERSRKMVPGCEFLVQMQMLAKGRHLRPPPAPVRGRAGHYVFIRSPPPPPPNSPPPPQAPAITRRDPRAKMSKYAPPPPPPHC</sequence>
<dbReference type="Proteomes" id="UP000827889">
    <property type="component" value="Chromosome 6"/>
</dbReference>
<evidence type="ECO:0000256" key="1">
    <source>
        <dbReference type="SAM" id="MobiDB-lite"/>
    </source>
</evidence>
<feature type="compositionally biased region" description="Pro residues" evidence="1">
    <location>
        <begin position="97"/>
        <end position="111"/>
    </location>
</feature>
<accession>A0ABM3HKL5</accession>
<keyword evidence="2" id="KW-1185">Reference proteome</keyword>